<keyword evidence="3" id="KW-0067">ATP-binding</keyword>
<evidence type="ECO:0000313" key="3">
    <source>
        <dbReference type="EMBL" id="TPQ21377.1"/>
    </source>
</evidence>
<dbReference type="GO" id="GO:0005524">
    <property type="term" value="F:ATP binding"/>
    <property type="evidence" value="ECO:0007669"/>
    <property type="project" value="UniProtKB-KW"/>
</dbReference>
<feature type="compositionally biased region" description="Low complexity" evidence="1">
    <location>
        <begin position="27"/>
        <end position="37"/>
    </location>
</feature>
<evidence type="ECO:0000256" key="1">
    <source>
        <dbReference type="SAM" id="MobiDB-lite"/>
    </source>
</evidence>
<keyword evidence="3" id="KW-0547">Nucleotide-binding</keyword>
<feature type="signal peptide" evidence="2">
    <location>
        <begin position="1"/>
        <end position="32"/>
    </location>
</feature>
<dbReference type="RefSeq" id="WP_119100972.1">
    <property type="nucleotide sequence ID" value="NZ_QXMJ01000118.1"/>
</dbReference>
<protein>
    <submittedName>
        <fullName evidence="3">ATP-binding protein</fullName>
    </submittedName>
</protein>
<dbReference type="EMBL" id="VCHX02000118">
    <property type="protein sequence ID" value="TPQ21377.1"/>
    <property type="molecule type" value="Genomic_DNA"/>
</dbReference>
<sequence length="131" mass="12496">MSLPLTRRIARAALLIAAGAAPVVGAAGSAGAAELPATPDLGGVTTLDNADTTADGAARNVTGLAGDADAGDLGDVDRKAVKKATGDVTGPAGDVVGATTKSTGGELPTDGLSQGGTLPTKQLPVQELPVG</sequence>
<dbReference type="Proteomes" id="UP000317378">
    <property type="component" value="Unassembled WGS sequence"/>
</dbReference>
<organism evidence="3 4">
    <name type="scientific">Streptomyces sporangiiformans</name>
    <dbReference type="NCBI Taxonomy" id="2315329"/>
    <lineage>
        <taxon>Bacteria</taxon>
        <taxon>Bacillati</taxon>
        <taxon>Actinomycetota</taxon>
        <taxon>Actinomycetes</taxon>
        <taxon>Kitasatosporales</taxon>
        <taxon>Streptomycetaceae</taxon>
        <taxon>Streptomyces</taxon>
    </lineage>
</organism>
<feature type="region of interest" description="Disordered" evidence="1">
    <location>
        <begin position="27"/>
        <end position="51"/>
    </location>
</feature>
<feature type="chain" id="PRO_5021236686" evidence="2">
    <location>
        <begin position="33"/>
        <end position="131"/>
    </location>
</feature>
<gene>
    <name evidence="3" type="ORF">FGD71_015100</name>
</gene>
<evidence type="ECO:0000313" key="4">
    <source>
        <dbReference type="Proteomes" id="UP000317378"/>
    </source>
</evidence>
<feature type="region of interest" description="Disordered" evidence="1">
    <location>
        <begin position="83"/>
        <end position="131"/>
    </location>
</feature>
<accession>A0A505DES8</accession>
<comment type="caution">
    <text evidence="3">The sequence shown here is derived from an EMBL/GenBank/DDBJ whole genome shotgun (WGS) entry which is preliminary data.</text>
</comment>
<proteinExistence type="predicted"/>
<keyword evidence="4" id="KW-1185">Reference proteome</keyword>
<keyword evidence="2" id="KW-0732">Signal</keyword>
<name>A0A505DES8_9ACTN</name>
<dbReference type="AlphaFoldDB" id="A0A505DES8"/>
<reference evidence="3 4" key="1">
    <citation type="submission" date="2019-06" db="EMBL/GenBank/DDBJ databases">
        <title>Streptomyces sporangiiformans sp. nov., a novel actinomycete isolated from soil in Mount Song.</title>
        <authorList>
            <person name="Han L."/>
        </authorList>
    </citation>
    <scope>NUCLEOTIDE SEQUENCE [LARGE SCALE GENOMIC DNA]</scope>
    <source>
        <strain evidence="3 4">NEAU-SSA 1</strain>
    </source>
</reference>
<evidence type="ECO:0000256" key="2">
    <source>
        <dbReference type="SAM" id="SignalP"/>
    </source>
</evidence>
<feature type="compositionally biased region" description="Polar residues" evidence="1">
    <location>
        <begin position="111"/>
        <end position="120"/>
    </location>
</feature>
<dbReference type="OrthoDB" id="4338163at2"/>